<dbReference type="PANTHER" id="PTHR11986">
    <property type="entry name" value="AMINOTRANSFERASE CLASS III"/>
    <property type="match status" value="1"/>
</dbReference>
<name>A0A7C9NS73_9BACT</name>
<dbReference type="InterPro" id="IPR049704">
    <property type="entry name" value="Aminotrans_3_PPA_site"/>
</dbReference>
<dbReference type="PIRSF" id="PIRSF000521">
    <property type="entry name" value="Transaminase_4ab_Lys_Orn"/>
    <property type="match status" value="1"/>
</dbReference>
<dbReference type="Gene3D" id="3.90.1150.10">
    <property type="entry name" value="Aspartate Aminotransferase, domain 1"/>
    <property type="match status" value="1"/>
</dbReference>
<dbReference type="SUPFAM" id="SSF53383">
    <property type="entry name" value="PLP-dependent transferases"/>
    <property type="match status" value="1"/>
</dbReference>
<dbReference type="GO" id="GO:0008483">
    <property type="term" value="F:transaminase activity"/>
    <property type="evidence" value="ECO:0007669"/>
    <property type="project" value="UniProtKB-KW"/>
</dbReference>
<dbReference type="CDD" id="cd00610">
    <property type="entry name" value="OAT_like"/>
    <property type="match status" value="1"/>
</dbReference>
<comment type="cofactor">
    <cofactor evidence="1">
        <name>pyridoxal 5'-phosphate</name>
        <dbReference type="ChEBI" id="CHEBI:597326"/>
    </cofactor>
</comment>
<evidence type="ECO:0000256" key="4">
    <source>
        <dbReference type="ARBA" id="ARBA00022898"/>
    </source>
</evidence>
<organism evidence="6">
    <name type="scientific">Muribaculaceae bacterium Z82</name>
    <dbReference type="NCBI Taxonomy" id="2304548"/>
    <lineage>
        <taxon>Bacteria</taxon>
        <taxon>Pseudomonadati</taxon>
        <taxon>Bacteroidota</taxon>
        <taxon>Bacteroidia</taxon>
        <taxon>Bacteroidales</taxon>
        <taxon>Muribaculaceae</taxon>
    </lineage>
</organism>
<evidence type="ECO:0000256" key="3">
    <source>
        <dbReference type="ARBA" id="ARBA00022679"/>
    </source>
</evidence>
<keyword evidence="3 6" id="KW-0808">Transferase</keyword>
<dbReference type="InterPro" id="IPR015422">
    <property type="entry name" value="PyrdxlP-dep_Trfase_small"/>
</dbReference>
<comment type="similarity">
    <text evidence="5">Belongs to the class-III pyridoxal-phosphate-dependent aminotransferase family.</text>
</comment>
<keyword evidence="4 5" id="KW-0663">Pyridoxal phosphate</keyword>
<dbReference type="AlphaFoldDB" id="A0A7C9NS73"/>
<dbReference type="PROSITE" id="PS00600">
    <property type="entry name" value="AA_TRANSFER_CLASS_3"/>
    <property type="match status" value="1"/>
</dbReference>
<evidence type="ECO:0000256" key="2">
    <source>
        <dbReference type="ARBA" id="ARBA00022576"/>
    </source>
</evidence>
<dbReference type="InterPro" id="IPR015424">
    <property type="entry name" value="PyrdxlP-dep_Trfase"/>
</dbReference>
<evidence type="ECO:0000256" key="5">
    <source>
        <dbReference type="RuleBase" id="RU003560"/>
    </source>
</evidence>
<dbReference type="Gene3D" id="3.40.640.10">
    <property type="entry name" value="Type I PLP-dependent aspartate aminotransferase-like (Major domain)"/>
    <property type="match status" value="1"/>
</dbReference>
<evidence type="ECO:0000313" key="6">
    <source>
        <dbReference type="EMBL" id="NBI34009.1"/>
    </source>
</evidence>
<dbReference type="GO" id="GO:0030170">
    <property type="term" value="F:pyridoxal phosphate binding"/>
    <property type="evidence" value="ECO:0007669"/>
    <property type="project" value="InterPro"/>
</dbReference>
<dbReference type="PANTHER" id="PTHR11986:SF79">
    <property type="entry name" value="ACETYLORNITHINE AMINOTRANSFERASE, MITOCHONDRIAL"/>
    <property type="match status" value="1"/>
</dbReference>
<accession>A0A7C9NS73</accession>
<dbReference type="EMBL" id="QWKH01000011">
    <property type="protein sequence ID" value="NBI34009.1"/>
    <property type="molecule type" value="Genomic_DNA"/>
</dbReference>
<evidence type="ECO:0000256" key="1">
    <source>
        <dbReference type="ARBA" id="ARBA00001933"/>
    </source>
</evidence>
<keyword evidence="2 6" id="KW-0032">Aminotransferase</keyword>
<dbReference type="InterPro" id="IPR005814">
    <property type="entry name" value="Aminotrans_3"/>
</dbReference>
<dbReference type="GO" id="GO:0042802">
    <property type="term" value="F:identical protein binding"/>
    <property type="evidence" value="ECO:0007669"/>
    <property type="project" value="TreeGrafter"/>
</dbReference>
<dbReference type="FunFam" id="3.40.640.10:FF:000004">
    <property type="entry name" value="Acetylornithine aminotransferase"/>
    <property type="match status" value="1"/>
</dbReference>
<reference evidence="6" key="1">
    <citation type="submission" date="2018-08" db="EMBL/GenBank/DDBJ databases">
        <title>Murine metabolic-syndrome-specific gut microbial biobank.</title>
        <authorList>
            <person name="Liu C."/>
        </authorList>
    </citation>
    <scope>NUCLEOTIDE SEQUENCE [LARGE SCALE GENOMIC DNA]</scope>
    <source>
        <strain evidence="6">Z82</strain>
    </source>
</reference>
<proteinExistence type="inferred from homology"/>
<sequence>MSLETETHLESEYVMGTFARKPVEFVEGAGMYLRDDAGRDYLDFLSGIAVCSLGHCHPALVAALQEQAAKLMHVSNYFYIERRGELARRLSDLLNRGEGDGAQPWRTFFANSGAEANECAIKLARLYARKRAAADAVAAGADEQGIAEAEAAAPRLIVTLQRSFHGRTLATLAATAQPAKQEAFQPLPEGFAATPINDCEALRRLFDERGPEICAVLAEPVQGESGVHPCTPEFMAQIRELTSRCGALFMCDEVQTGIFRCGEAFALQRLGVVPDVVTMAKGIGGGMPMGACAARDSVAAAFAPGDHGTTFGGSCLAVAAAHCVLDVVEEESLAQRVVETGDYLRRCLAELPAVTEVRGLGLLVGADLTVGLSAPAVVAAALESGLVLNATGPSTLRFVPPLICTREDVDAMMGILVRCIDAA</sequence>
<dbReference type="InterPro" id="IPR050103">
    <property type="entry name" value="Class-III_PLP-dep_AT"/>
</dbReference>
<dbReference type="Pfam" id="PF00202">
    <property type="entry name" value="Aminotran_3"/>
    <property type="match status" value="1"/>
</dbReference>
<gene>
    <name evidence="6" type="ORF">D1639_02950</name>
</gene>
<comment type="caution">
    <text evidence="6">The sequence shown here is derived from an EMBL/GenBank/DDBJ whole genome shotgun (WGS) entry which is preliminary data.</text>
</comment>
<dbReference type="InterPro" id="IPR015421">
    <property type="entry name" value="PyrdxlP-dep_Trfase_major"/>
</dbReference>
<protein>
    <submittedName>
        <fullName evidence="6">Aspartate aminotransferase family protein</fullName>
    </submittedName>
</protein>